<comment type="caution">
    <text evidence="2">The sequence shown here is derived from an EMBL/GenBank/DDBJ whole genome shotgun (WGS) entry which is preliminary data.</text>
</comment>
<keyword evidence="3" id="KW-1185">Reference proteome</keyword>
<dbReference type="SUPFAM" id="SSF81853">
    <property type="entry name" value="Family 10 polysaccharide lyase"/>
    <property type="match status" value="1"/>
</dbReference>
<dbReference type="AlphaFoldDB" id="A0A178IP25"/>
<name>A0A178IP25_9BACT</name>
<evidence type="ECO:0008006" key="4">
    <source>
        <dbReference type="Google" id="ProtNLM"/>
    </source>
</evidence>
<accession>A0A178IP25</accession>
<keyword evidence="1" id="KW-0732">Signal</keyword>
<evidence type="ECO:0000313" key="2">
    <source>
        <dbReference type="EMBL" id="OAM90979.1"/>
    </source>
</evidence>
<dbReference type="Gene3D" id="1.50.10.20">
    <property type="match status" value="1"/>
</dbReference>
<reference evidence="2 3" key="1">
    <citation type="submission" date="2016-01" db="EMBL/GenBank/DDBJ databases">
        <title>High potential of lignocellulose degradation of a new Verrucomicrobia species.</title>
        <authorList>
            <person name="Wang Y."/>
            <person name="Shi Y."/>
            <person name="Qiu Z."/>
            <person name="Liu S."/>
            <person name="Yang H."/>
        </authorList>
    </citation>
    <scope>NUCLEOTIDE SEQUENCE [LARGE SCALE GENOMIC DNA]</scope>
    <source>
        <strain evidence="2 3">TSB47</strain>
    </source>
</reference>
<feature type="chain" id="PRO_5008089202" description="Pectate lyase" evidence="1">
    <location>
        <begin position="24"/>
        <end position="393"/>
    </location>
</feature>
<feature type="signal peptide" evidence="1">
    <location>
        <begin position="1"/>
        <end position="23"/>
    </location>
</feature>
<dbReference type="NCBIfam" id="TIGR02474">
    <property type="entry name" value="pec_lyase"/>
    <property type="match status" value="1"/>
</dbReference>
<evidence type="ECO:0000313" key="3">
    <source>
        <dbReference type="Proteomes" id="UP000078486"/>
    </source>
</evidence>
<dbReference type="Proteomes" id="UP000078486">
    <property type="component" value="Unassembled WGS sequence"/>
</dbReference>
<dbReference type="EMBL" id="LRRQ01000043">
    <property type="protein sequence ID" value="OAM90979.1"/>
    <property type="molecule type" value="Genomic_DNA"/>
</dbReference>
<protein>
    <recommendedName>
        <fullName evidence="4">Pectate lyase</fullName>
    </recommendedName>
</protein>
<proteinExistence type="predicted"/>
<sequence>MNPRCLLTIFCIFYSAFPGSGQAAPGAPSIDTSDFHDSAQHWYNVNTDSADRVIRALPDQPKYKDTQIREIADNVLLFQRDNGAWPKNYDMQAILTPEQRKAVIATRSAVDTTIDNHNTHSQIVYLARAYGILGDEKYRVACERGFDFILTAQLPCGGFPQIWPNPKGFHAFITYNDGVTIGMLKMLRDCADARAGFEWFSPERREKARAAVAKGVECLLATQYANKQGILQGWGQQHDPKDMKPAKARKYELPSLCSVDTAEIIQYLMGFDNPDARIIRAVQAGAAWLDKVKITDVKVENFKTTDSKTGKPVTDKREVPSPGAGPLWTRFYELETDHPMYATLKSEVVYTFAEVDQERRRGYAWHSQKPAGILAKSYPQWLKRNNVKTNISK</sequence>
<dbReference type="InterPro" id="IPR012669">
    <property type="entry name" value="Pectate_lyase"/>
</dbReference>
<evidence type="ECO:0000256" key="1">
    <source>
        <dbReference type="SAM" id="SignalP"/>
    </source>
</evidence>
<dbReference type="RefSeq" id="WP_068769235.1">
    <property type="nucleotide sequence ID" value="NZ_CP109796.1"/>
</dbReference>
<dbReference type="Pfam" id="PF09492">
    <property type="entry name" value="Pec_lyase"/>
    <property type="match status" value="1"/>
</dbReference>
<dbReference type="STRING" id="1184151.AW736_05635"/>
<gene>
    <name evidence="2" type="ORF">AW736_05635</name>
</gene>
<organism evidence="2 3">
    <name type="scientific">Termitidicoccus mucosus</name>
    <dbReference type="NCBI Taxonomy" id="1184151"/>
    <lineage>
        <taxon>Bacteria</taxon>
        <taxon>Pseudomonadati</taxon>
        <taxon>Verrucomicrobiota</taxon>
        <taxon>Opitutia</taxon>
        <taxon>Opitutales</taxon>
        <taxon>Opitutaceae</taxon>
        <taxon>Termitidicoccus</taxon>
    </lineage>
</organism>
<dbReference type="OrthoDB" id="9804686at2"/>